<dbReference type="SUPFAM" id="SSF51735">
    <property type="entry name" value="NAD(P)-binding Rossmann-fold domains"/>
    <property type="match status" value="1"/>
</dbReference>
<feature type="domain" description="3-hydroxyisobutyrate dehydrogenase-like NAD-binding" evidence="6">
    <location>
        <begin position="169"/>
        <end position="273"/>
    </location>
</feature>
<comment type="caution">
    <text evidence="7">The sequence shown here is derived from an EMBL/GenBank/DDBJ whole genome shotgun (WGS) entry which is preliminary data.</text>
</comment>
<dbReference type="GO" id="GO:0050661">
    <property type="term" value="F:NADP binding"/>
    <property type="evidence" value="ECO:0007669"/>
    <property type="project" value="InterPro"/>
</dbReference>
<dbReference type="InterPro" id="IPR029154">
    <property type="entry name" value="HIBADH-like_NADP-bd"/>
</dbReference>
<dbReference type="GO" id="GO:0016491">
    <property type="term" value="F:oxidoreductase activity"/>
    <property type="evidence" value="ECO:0007669"/>
    <property type="project" value="UniProtKB-KW"/>
</dbReference>
<evidence type="ECO:0000256" key="2">
    <source>
        <dbReference type="ARBA" id="ARBA00023002"/>
    </source>
</evidence>
<name>A0A7K0CWL2_9NOCA</name>
<evidence type="ECO:0000313" key="8">
    <source>
        <dbReference type="Proteomes" id="UP000438448"/>
    </source>
</evidence>
<feature type="domain" description="6-phosphogluconate dehydrogenase NADP-binding" evidence="5">
    <location>
        <begin position="7"/>
        <end position="165"/>
    </location>
</feature>
<dbReference type="InterPro" id="IPR013328">
    <property type="entry name" value="6PGD_dom2"/>
</dbReference>
<gene>
    <name evidence="7" type="ORF">NRB20_09740</name>
</gene>
<sequence length="294" mass="30121">MTENDTRVGFIGLGNIGAPMAKRLLDWPGGLVVCDMRPEAVEKFVARGAKSAATAAEVAQQATVISIVVVNDEQVRSVISGPDGILSAAQPGTVIAVHSTISDETAVALASECASRGVEFVDAPISGGAGGAKEGNLAIMVGGTESAYEKVREPFGRFAGLVVHAGEVGAGTRMKLARNLLHFVSFTAAAEAQRLAEAAGLNITDLGKVVRHSDAITGGAGAIMLRDTTAPVAEDDFWHSILTHVRGLGEKDLALALGVGERLEVPLPFAELALKGLGNGLGVGPGDIAKEQQA</sequence>
<dbReference type="Proteomes" id="UP000438448">
    <property type="component" value="Unassembled WGS sequence"/>
</dbReference>
<accession>A0A7K0CWL2</accession>
<evidence type="ECO:0000259" key="6">
    <source>
        <dbReference type="Pfam" id="PF14833"/>
    </source>
</evidence>
<dbReference type="OrthoDB" id="3185659at2"/>
<keyword evidence="8" id="KW-1185">Reference proteome</keyword>
<feature type="active site" evidence="4">
    <location>
        <position position="175"/>
    </location>
</feature>
<dbReference type="RefSeq" id="WP_153407993.1">
    <property type="nucleotide sequence ID" value="NZ_WEGK01000002.1"/>
</dbReference>
<dbReference type="InterPro" id="IPR006115">
    <property type="entry name" value="6PGDH_NADP-bd"/>
</dbReference>
<keyword evidence="3" id="KW-0520">NAD</keyword>
<dbReference type="EMBL" id="WEGK01000002">
    <property type="protein sequence ID" value="MQY17907.1"/>
    <property type="molecule type" value="Genomic_DNA"/>
</dbReference>
<organism evidence="7 8">
    <name type="scientific">Nocardia macrotermitis</name>
    <dbReference type="NCBI Taxonomy" id="2585198"/>
    <lineage>
        <taxon>Bacteria</taxon>
        <taxon>Bacillati</taxon>
        <taxon>Actinomycetota</taxon>
        <taxon>Actinomycetes</taxon>
        <taxon>Mycobacteriales</taxon>
        <taxon>Nocardiaceae</taxon>
        <taxon>Nocardia</taxon>
    </lineage>
</organism>
<dbReference type="Pfam" id="PF14833">
    <property type="entry name" value="NAD_binding_11"/>
    <property type="match status" value="1"/>
</dbReference>
<dbReference type="Pfam" id="PF03446">
    <property type="entry name" value="NAD_binding_2"/>
    <property type="match status" value="1"/>
</dbReference>
<dbReference type="Gene3D" id="1.10.1040.10">
    <property type="entry name" value="N-(1-d-carboxylethyl)-l-norvaline Dehydrogenase, domain 2"/>
    <property type="match status" value="1"/>
</dbReference>
<dbReference type="PANTHER" id="PTHR43060">
    <property type="entry name" value="3-HYDROXYISOBUTYRATE DEHYDROGENASE-LIKE 1, MITOCHONDRIAL-RELATED"/>
    <property type="match status" value="1"/>
</dbReference>
<evidence type="ECO:0000256" key="1">
    <source>
        <dbReference type="ARBA" id="ARBA00009080"/>
    </source>
</evidence>
<comment type="similarity">
    <text evidence="1">Belongs to the HIBADH-related family.</text>
</comment>
<dbReference type="AlphaFoldDB" id="A0A7K0CWL2"/>
<dbReference type="InterPro" id="IPR015815">
    <property type="entry name" value="HIBADH-related"/>
</dbReference>
<dbReference type="EC" id="1.1.-.-" evidence="7"/>
<dbReference type="PANTHER" id="PTHR43060:SF15">
    <property type="entry name" value="3-HYDROXYISOBUTYRATE DEHYDROGENASE-LIKE 1, MITOCHONDRIAL-RELATED"/>
    <property type="match status" value="1"/>
</dbReference>
<protein>
    <submittedName>
        <fullName evidence="7">Putative oxidoreductase</fullName>
        <ecNumber evidence="7">1.1.-.-</ecNumber>
    </submittedName>
</protein>
<evidence type="ECO:0000256" key="3">
    <source>
        <dbReference type="ARBA" id="ARBA00023027"/>
    </source>
</evidence>
<dbReference type="InterPro" id="IPR036291">
    <property type="entry name" value="NAD(P)-bd_dom_sf"/>
</dbReference>
<dbReference type="Gene3D" id="3.40.50.720">
    <property type="entry name" value="NAD(P)-binding Rossmann-like Domain"/>
    <property type="match status" value="1"/>
</dbReference>
<evidence type="ECO:0000256" key="4">
    <source>
        <dbReference type="PIRSR" id="PIRSR000103-1"/>
    </source>
</evidence>
<proteinExistence type="inferred from homology"/>
<evidence type="ECO:0000259" key="5">
    <source>
        <dbReference type="Pfam" id="PF03446"/>
    </source>
</evidence>
<dbReference type="GO" id="GO:0051287">
    <property type="term" value="F:NAD binding"/>
    <property type="evidence" value="ECO:0007669"/>
    <property type="project" value="InterPro"/>
</dbReference>
<reference evidence="7 8" key="1">
    <citation type="submission" date="2019-10" db="EMBL/GenBank/DDBJ databases">
        <title>Nocardia macrotermitis sp. nov. and Nocardia aurantia sp. nov., isolated from the gut of fungus growing-termite Macrotermes natalensis.</title>
        <authorList>
            <person name="Benndorf R."/>
            <person name="Schwitalla J."/>
            <person name="Martin K."/>
            <person name="De Beer W."/>
            <person name="Kaster A.-K."/>
            <person name="Vollmers J."/>
            <person name="Poulsen M."/>
            <person name="Beemelmanns C."/>
        </authorList>
    </citation>
    <scope>NUCLEOTIDE SEQUENCE [LARGE SCALE GENOMIC DNA]</scope>
    <source>
        <strain evidence="7 8">RB20</strain>
    </source>
</reference>
<dbReference type="SUPFAM" id="SSF48179">
    <property type="entry name" value="6-phosphogluconate dehydrogenase C-terminal domain-like"/>
    <property type="match status" value="1"/>
</dbReference>
<dbReference type="InterPro" id="IPR008927">
    <property type="entry name" value="6-PGluconate_DH-like_C_sf"/>
</dbReference>
<keyword evidence="2 7" id="KW-0560">Oxidoreductase</keyword>
<evidence type="ECO:0000313" key="7">
    <source>
        <dbReference type="EMBL" id="MQY17907.1"/>
    </source>
</evidence>
<dbReference type="PIRSF" id="PIRSF000103">
    <property type="entry name" value="HIBADH"/>
    <property type="match status" value="1"/>
</dbReference>